<dbReference type="InterPro" id="IPR006311">
    <property type="entry name" value="TAT_signal"/>
</dbReference>
<comment type="caution">
    <text evidence="3">The sequence shown here is derived from an EMBL/GenBank/DDBJ whole genome shotgun (WGS) entry which is preliminary data.</text>
</comment>
<keyword evidence="4" id="KW-1185">Reference proteome</keyword>
<accession>A0A164M9L1</accession>
<protein>
    <recommendedName>
        <fullName evidence="5">Histidine phosphatase family protein</fullName>
    </recommendedName>
</protein>
<dbReference type="Proteomes" id="UP000076512">
    <property type="component" value="Unassembled WGS sequence"/>
</dbReference>
<dbReference type="PROSITE" id="PS51318">
    <property type="entry name" value="TAT"/>
    <property type="match status" value="1"/>
</dbReference>
<dbReference type="AlphaFoldDB" id="A0A164M9L1"/>
<evidence type="ECO:0008006" key="5">
    <source>
        <dbReference type="Google" id="ProtNLM"/>
    </source>
</evidence>
<feature type="compositionally biased region" description="Low complexity" evidence="1">
    <location>
        <begin position="36"/>
        <end position="45"/>
    </location>
</feature>
<sequence length="236" mass="24487">MNGQLDRRSLLALTAAGVLAPALAACGDGNKHDRPAAAATAAPTPGSGPLPNVVMIIRHAEKPTGDGAPYGLTEAGEHDKESLTVRGWTRAGALTDLFAPRAADGGPAETRPGLFRPATIFASDPVRKGGSKRPLETVTPLAAALNVQADTRFAKGQEAALAAALPGLRSPVLISWQHENINAILAQLGAIHPAPPAKWPGERFDMVYVLIRNGDGWNFTQVPQLLLAGDSATPIA</sequence>
<dbReference type="RefSeq" id="WP_067589982.1">
    <property type="nucleotide sequence ID" value="NZ_JABMCZ010000004.1"/>
</dbReference>
<name>A0A164M9L1_9NOCA</name>
<reference evidence="3 4" key="1">
    <citation type="submission" date="2016-04" db="EMBL/GenBank/DDBJ databases">
        <authorList>
            <person name="Evans L.H."/>
            <person name="Alamgir A."/>
            <person name="Owens N."/>
            <person name="Weber N.D."/>
            <person name="Virtaneva K."/>
            <person name="Barbian K."/>
            <person name="Babar A."/>
            <person name="Rosenke K."/>
        </authorList>
    </citation>
    <scope>NUCLEOTIDE SEQUENCE [LARGE SCALE GENOMIC DNA]</scope>
    <source>
        <strain evidence="3 4">IFM 0406</strain>
    </source>
</reference>
<evidence type="ECO:0000313" key="4">
    <source>
        <dbReference type="Proteomes" id="UP000076512"/>
    </source>
</evidence>
<organism evidence="3 4">
    <name type="scientific">Nocardia terpenica</name>
    <dbReference type="NCBI Taxonomy" id="455432"/>
    <lineage>
        <taxon>Bacteria</taxon>
        <taxon>Bacillati</taxon>
        <taxon>Actinomycetota</taxon>
        <taxon>Actinomycetes</taxon>
        <taxon>Mycobacteriales</taxon>
        <taxon>Nocardiaceae</taxon>
        <taxon>Nocardia</taxon>
    </lineage>
</organism>
<gene>
    <name evidence="3" type="ORF">AWN90_31220</name>
</gene>
<keyword evidence="2" id="KW-0732">Signal</keyword>
<feature type="region of interest" description="Disordered" evidence="1">
    <location>
        <begin position="30"/>
        <end position="50"/>
    </location>
</feature>
<evidence type="ECO:0000256" key="2">
    <source>
        <dbReference type="SAM" id="SignalP"/>
    </source>
</evidence>
<evidence type="ECO:0000313" key="3">
    <source>
        <dbReference type="EMBL" id="KZM73167.1"/>
    </source>
</evidence>
<feature type="signal peptide" evidence="2">
    <location>
        <begin position="1"/>
        <end position="24"/>
    </location>
</feature>
<evidence type="ECO:0000256" key="1">
    <source>
        <dbReference type="SAM" id="MobiDB-lite"/>
    </source>
</evidence>
<proteinExistence type="predicted"/>
<feature type="chain" id="PRO_5007851687" description="Histidine phosphatase family protein" evidence="2">
    <location>
        <begin position="25"/>
        <end position="236"/>
    </location>
</feature>
<dbReference type="EMBL" id="LWGR01000007">
    <property type="protein sequence ID" value="KZM73167.1"/>
    <property type="molecule type" value="Genomic_DNA"/>
</dbReference>
<dbReference type="STRING" id="455432.AWN90_31220"/>
<dbReference type="PROSITE" id="PS51257">
    <property type="entry name" value="PROKAR_LIPOPROTEIN"/>
    <property type="match status" value="1"/>
</dbReference>